<evidence type="ECO:0000313" key="2">
    <source>
        <dbReference type="Proteomes" id="UP000664369"/>
    </source>
</evidence>
<dbReference type="EMBL" id="JAGETZ010000005">
    <property type="protein sequence ID" value="MBO2009922.1"/>
    <property type="molecule type" value="Genomic_DNA"/>
</dbReference>
<reference evidence="1 2" key="1">
    <citation type="submission" date="2021-03" db="EMBL/GenBank/DDBJ databases">
        <authorList>
            <person name="Kim M.K."/>
        </authorList>
    </citation>
    <scope>NUCLEOTIDE SEQUENCE [LARGE SCALE GENOMIC DNA]</scope>
    <source>
        <strain evidence="1 2">BT442</strain>
    </source>
</reference>
<keyword evidence="2" id="KW-1185">Reference proteome</keyword>
<dbReference type="Proteomes" id="UP000664369">
    <property type="component" value="Unassembled WGS sequence"/>
</dbReference>
<dbReference type="RefSeq" id="WP_208175557.1">
    <property type="nucleotide sequence ID" value="NZ_JAGETZ010000005.1"/>
</dbReference>
<accession>A0ABS3QFH5</accession>
<name>A0ABS3QFH5_9BACT</name>
<evidence type="ECO:0008006" key="3">
    <source>
        <dbReference type="Google" id="ProtNLM"/>
    </source>
</evidence>
<evidence type="ECO:0000313" key="1">
    <source>
        <dbReference type="EMBL" id="MBO2009922.1"/>
    </source>
</evidence>
<proteinExistence type="predicted"/>
<organism evidence="1 2">
    <name type="scientific">Hymenobacter negativus</name>
    <dbReference type="NCBI Taxonomy" id="2795026"/>
    <lineage>
        <taxon>Bacteria</taxon>
        <taxon>Pseudomonadati</taxon>
        <taxon>Bacteroidota</taxon>
        <taxon>Cytophagia</taxon>
        <taxon>Cytophagales</taxon>
        <taxon>Hymenobacteraceae</taxon>
        <taxon>Hymenobacter</taxon>
    </lineage>
</organism>
<comment type="caution">
    <text evidence="1">The sequence shown here is derived from an EMBL/GenBank/DDBJ whole genome shotgun (WGS) entry which is preliminary data.</text>
</comment>
<gene>
    <name evidence="1" type="ORF">J4E00_12740</name>
</gene>
<sequence length="136" mass="15403">MKPLPLAAPGFTDMERSLLQAMFDELAGFITADWEQRLPFTVGRFYMLERLGNPVQLVLRLTRPIGKMRNPEEIDLWLNVNIQGTSAEKWVSAKDSFFLSQGPAAQVTAAIHSFQADIHLVQAQLAQHYYGTFYNS</sequence>
<protein>
    <recommendedName>
        <fullName evidence="3">SCP2 domain-containing protein</fullName>
    </recommendedName>
</protein>